<dbReference type="AlphaFoldDB" id="A0A328AQ50"/>
<evidence type="ECO:0000259" key="6">
    <source>
        <dbReference type="PROSITE" id="PS51352"/>
    </source>
</evidence>
<name>A0A328AQ50_9CAUL</name>
<keyword evidence="4" id="KW-1015">Disulfide bond</keyword>
<comment type="caution">
    <text evidence="7">The sequence shown here is derived from an EMBL/GenBank/DDBJ whole genome shotgun (WGS) entry which is preliminary data.</text>
</comment>
<feature type="disulfide bond" description="Redox-active" evidence="4">
    <location>
        <begin position="72"/>
        <end position="76"/>
    </location>
</feature>
<evidence type="ECO:0000256" key="5">
    <source>
        <dbReference type="SAM" id="SignalP"/>
    </source>
</evidence>
<comment type="similarity">
    <text evidence="1">Belongs to the SCO1/2 family.</text>
</comment>
<sequence>MSRRLLAILALLAVAFAILTALAVQSGVLTPRQQQTAAIGGPFQMIDQTGANVDQSALKGKWSAVFFGFTYCPDACPTTLLALGQTEKLLGDKARNFQTVFVSLDPARDTPDQLRTYLDNETFPRKVLALTGNQAQVDQIAKAYRVYHQKSGTGPDYVIDHSTITYLMNPRGELACPLSYGLTPEQMAAKIEAAMKQGSRAQSC</sequence>
<evidence type="ECO:0000313" key="8">
    <source>
        <dbReference type="Proteomes" id="UP000249725"/>
    </source>
</evidence>
<dbReference type="InterPro" id="IPR013766">
    <property type="entry name" value="Thioredoxin_domain"/>
</dbReference>
<feature type="binding site" evidence="3">
    <location>
        <position position="161"/>
    </location>
    <ligand>
        <name>Cu cation</name>
        <dbReference type="ChEBI" id="CHEBI:23378"/>
    </ligand>
</feature>
<keyword evidence="5" id="KW-0732">Signal</keyword>
<dbReference type="PANTHER" id="PTHR12151:SF25">
    <property type="entry name" value="LINALOOL DEHYDRATASE_ISOMERASE DOMAIN-CONTAINING PROTEIN"/>
    <property type="match status" value="1"/>
</dbReference>
<dbReference type="RefSeq" id="WP_111513582.1">
    <property type="nucleotide sequence ID" value="NZ_QFYR01000001.1"/>
</dbReference>
<dbReference type="Pfam" id="PF02630">
    <property type="entry name" value="SCO1-SenC"/>
    <property type="match status" value="1"/>
</dbReference>
<feature type="domain" description="Thioredoxin" evidence="6">
    <location>
        <begin position="24"/>
        <end position="196"/>
    </location>
</feature>
<dbReference type="InterPro" id="IPR003782">
    <property type="entry name" value="SCO1/SenC"/>
</dbReference>
<evidence type="ECO:0000256" key="3">
    <source>
        <dbReference type="PIRSR" id="PIRSR603782-1"/>
    </source>
</evidence>
<proteinExistence type="inferred from homology"/>
<keyword evidence="3" id="KW-0479">Metal-binding</keyword>
<feature type="binding site" evidence="3">
    <location>
        <position position="72"/>
    </location>
    <ligand>
        <name>Cu cation</name>
        <dbReference type="ChEBI" id="CHEBI:23378"/>
    </ligand>
</feature>
<keyword evidence="8" id="KW-1185">Reference proteome</keyword>
<accession>A0A328AQ50</accession>
<protein>
    <submittedName>
        <fullName evidence="7">SCO family protein</fullName>
    </submittedName>
</protein>
<dbReference type="OrthoDB" id="9790194at2"/>
<dbReference type="Gene3D" id="3.40.30.10">
    <property type="entry name" value="Glutaredoxin"/>
    <property type="match status" value="1"/>
</dbReference>
<keyword evidence="2 3" id="KW-0186">Copper</keyword>
<dbReference type="PANTHER" id="PTHR12151">
    <property type="entry name" value="ELECTRON TRANSPORT PROTIN SCO1/SENC FAMILY MEMBER"/>
    <property type="match status" value="1"/>
</dbReference>
<dbReference type="EMBL" id="QFYR01000001">
    <property type="protein sequence ID" value="RAK57130.1"/>
    <property type="molecule type" value="Genomic_DNA"/>
</dbReference>
<feature type="binding site" evidence="3">
    <location>
        <position position="76"/>
    </location>
    <ligand>
        <name>Cu cation</name>
        <dbReference type="ChEBI" id="CHEBI:23378"/>
    </ligand>
</feature>
<feature type="signal peptide" evidence="5">
    <location>
        <begin position="1"/>
        <end position="23"/>
    </location>
</feature>
<dbReference type="SUPFAM" id="SSF52833">
    <property type="entry name" value="Thioredoxin-like"/>
    <property type="match status" value="1"/>
</dbReference>
<evidence type="ECO:0000256" key="1">
    <source>
        <dbReference type="ARBA" id="ARBA00010996"/>
    </source>
</evidence>
<dbReference type="FunFam" id="3.40.30.10:FF:000013">
    <property type="entry name" value="Blast:Protein SCO1 homolog, mitochondrial"/>
    <property type="match status" value="1"/>
</dbReference>
<gene>
    <name evidence="7" type="ORF">DJ018_04015</name>
</gene>
<evidence type="ECO:0000313" key="7">
    <source>
        <dbReference type="EMBL" id="RAK57130.1"/>
    </source>
</evidence>
<evidence type="ECO:0000256" key="4">
    <source>
        <dbReference type="PIRSR" id="PIRSR603782-2"/>
    </source>
</evidence>
<evidence type="ECO:0000256" key="2">
    <source>
        <dbReference type="ARBA" id="ARBA00023008"/>
    </source>
</evidence>
<organism evidence="7 8">
    <name type="scientific">Phenylobacterium deserti</name>
    <dbReference type="NCBI Taxonomy" id="1914756"/>
    <lineage>
        <taxon>Bacteria</taxon>
        <taxon>Pseudomonadati</taxon>
        <taxon>Pseudomonadota</taxon>
        <taxon>Alphaproteobacteria</taxon>
        <taxon>Caulobacterales</taxon>
        <taxon>Caulobacteraceae</taxon>
        <taxon>Phenylobacterium</taxon>
    </lineage>
</organism>
<reference evidence="8" key="1">
    <citation type="submission" date="2018-05" db="EMBL/GenBank/DDBJ databases">
        <authorList>
            <person name="Li X."/>
        </authorList>
    </citation>
    <scope>NUCLEOTIDE SEQUENCE [LARGE SCALE GENOMIC DNA]</scope>
    <source>
        <strain evidence="8">YIM 73061</strain>
    </source>
</reference>
<dbReference type="GO" id="GO:0046872">
    <property type="term" value="F:metal ion binding"/>
    <property type="evidence" value="ECO:0007669"/>
    <property type="project" value="UniProtKB-KW"/>
</dbReference>
<dbReference type="Proteomes" id="UP000249725">
    <property type="component" value="Unassembled WGS sequence"/>
</dbReference>
<dbReference type="PROSITE" id="PS51352">
    <property type="entry name" value="THIOREDOXIN_2"/>
    <property type="match status" value="1"/>
</dbReference>
<dbReference type="InterPro" id="IPR036249">
    <property type="entry name" value="Thioredoxin-like_sf"/>
</dbReference>
<feature type="chain" id="PRO_5016435461" evidence="5">
    <location>
        <begin position="24"/>
        <end position="204"/>
    </location>
</feature>
<dbReference type="CDD" id="cd02968">
    <property type="entry name" value="SCO"/>
    <property type="match status" value="1"/>
</dbReference>